<dbReference type="Proteomes" id="UP000324222">
    <property type="component" value="Unassembled WGS sequence"/>
</dbReference>
<feature type="region of interest" description="Disordered" evidence="1">
    <location>
        <begin position="24"/>
        <end position="50"/>
    </location>
</feature>
<evidence type="ECO:0000313" key="3">
    <source>
        <dbReference type="Proteomes" id="UP000324222"/>
    </source>
</evidence>
<feature type="compositionally biased region" description="Polar residues" evidence="1">
    <location>
        <begin position="34"/>
        <end position="43"/>
    </location>
</feature>
<proteinExistence type="predicted"/>
<dbReference type="EMBL" id="VSRR010002588">
    <property type="protein sequence ID" value="MPC32224.1"/>
    <property type="molecule type" value="Genomic_DNA"/>
</dbReference>
<organism evidence="2 3">
    <name type="scientific">Portunus trituberculatus</name>
    <name type="common">Swimming crab</name>
    <name type="synonym">Neptunus trituberculatus</name>
    <dbReference type="NCBI Taxonomy" id="210409"/>
    <lineage>
        <taxon>Eukaryota</taxon>
        <taxon>Metazoa</taxon>
        <taxon>Ecdysozoa</taxon>
        <taxon>Arthropoda</taxon>
        <taxon>Crustacea</taxon>
        <taxon>Multicrustacea</taxon>
        <taxon>Malacostraca</taxon>
        <taxon>Eumalacostraca</taxon>
        <taxon>Eucarida</taxon>
        <taxon>Decapoda</taxon>
        <taxon>Pleocyemata</taxon>
        <taxon>Brachyura</taxon>
        <taxon>Eubrachyura</taxon>
        <taxon>Portunoidea</taxon>
        <taxon>Portunidae</taxon>
        <taxon>Portuninae</taxon>
        <taxon>Portunus</taxon>
    </lineage>
</organism>
<dbReference type="AlphaFoldDB" id="A0A5B7EI66"/>
<keyword evidence="3" id="KW-1185">Reference proteome</keyword>
<evidence type="ECO:0000256" key="1">
    <source>
        <dbReference type="SAM" id="MobiDB-lite"/>
    </source>
</evidence>
<protein>
    <submittedName>
        <fullName evidence="2">Uncharacterized protein</fullName>
    </submittedName>
</protein>
<feature type="region of interest" description="Disordered" evidence="1">
    <location>
        <begin position="78"/>
        <end position="103"/>
    </location>
</feature>
<reference evidence="2 3" key="1">
    <citation type="submission" date="2019-05" db="EMBL/GenBank/DDBJ databases">
        <title>Another draft genome of Portunus trituberculatus and its Hox gene families provides insights of decapod evolution.</title>
        <authorList>
            <person name="Jeong J.-H."/>
            <person name="Song I."/>
            <person name="Kim S."/>
            <person name="Choi T."/>
            <person name="Kim D."/>
            <person name="Ryu S."/>
            <person name="Kim W."/>
        </authorList>
    </citation>
    <scope>NUCLEOTIDE SEQUENCE [LARGE SCALE GENOMIC DNA]</scope>
    <source>
        <tissue evidence="2">Muscle</tissue>
    </source>
</reference>
<name>A0A5B7EI66_PORTR</name>
<gene>
    <name evidence="2" type="ORF">E2C01_025532</name>
</gene>
<sequence length="103" mass="11085">MCPLLLETHTPAFILTSSNTYEHDEATGEAKNHAQVTSWSSKTMKNERGPGTALVTSWKAMLGLRRGETVQRIPDGAQNEAIGNTYEGRGRAKTGRVAAASTP</sequence>
<comment type="caution">
    <text evidence="2">The sequence shown here is derived from an EMBL/GenBank/DDBJ whole genome shotgun (WGS) entry which is preliminary data.</text>
</comment>
<evidence type="ECO:0000313" key="2">
    <source>
        <dbReference type="EMBL" id="MPC32224.1"/>
    </source>
</evidence>
<accession>A0A5B7EI66</accession>